<evidence type="ECO:0000256" key="8">
    <source>
        <dbReference type="ARBA" id="ARBA00023212"/>
    </source>
</evidence>
<dbReference type="PIRSF" id="PIRSF009998">
    <property type="entry name" value="DLC7"/>
    <property type="match status" value="1"/>
</dbReference>
<keyword evidence="5 10" id="KW-0493">Microtubule</keyword>
<organism evidence="12 13">
    <name type="scientific">Aduncisulcus paluster</name>
    <dbReference type="NCBI Taxonomy" id="2918883"/>
    <lineage>
        <taxon>Eukaryota</taxon>
        <taxon>Metamonada</taxon>
        <taxon>Carpediemonas-like organisms</taxon>
        <taxon>Aduncisulcus</taxon>
    </lineage>
</organism>
<evidence type="ECO:0000256" key="7">
    <source>
        <dbReference type="ARBA" id="ARBA00023175"/>
    </source>
</evidence>
<evidence type="ECO:0000256" key="3">
    <source>
        <dbReference type="ARBA" id="ARBA00022448"/>
    </source>
</evidence>
<evidence type="ECO:0000256" key="2">
    <source>
        <dbReference type="ARBA" id="ARBA00007191"/>
    </source>
</evidence>
<comment type="function">
    <text evidence="9">Acts as one of several non-catalytic accessory components of the cytoplasmic dynein 1 complex that are thought to be involved in linking dynein to cargos and to adapter proteins that regulate dynein function. Cytoplasmic dynein 1 acts as a motor for the intracellular retrograde motility of vesicles and organelles along microtubules.</text>
</comment>
<evidence type="ECO:0000256" key="5">
    <source>
        <dbReference type="ARBA" id="ARBA00022701"/>
    </source>
</evidence>
<dbReference type="Proteomes" id="UP001057375">
    <property type="component" value="Unassembled WGS sequence"/>
</dbReference>
<feature type="domain" description="Roadblock/LAMTOR2" evidence="11">
    <location>
        <begin position="6"/>
        <end position="94"/>
    </location>
</feature>
<dbReference type="Gene3D" id="3.30.450.30">
    <property type="entry name" value="Dynein light chain 2a, cytoplasmic"/>
    <property type="match status" value="1"/>
</dbReference>
<evidence type="ECO:0000256" key="1">
    <source>
        <dbReference type="ARBA" id="ARBA00004245"/>
    </source>
</evidence>
<dbReference type="EMBL" id="BQXS01010913">
    <property type="protein sequence ID" value="GKT35053.1"/>
    <property type="molecule type" value="Genomic_DNA"/>
</dbReference>
<evidence type="ECO:0000256" key="4">
    <source>
        <dbReference type="ARBA" id="ARBA00022490"/>
    </source>
</evidence>
<protein>
    <recommendedName>
        <fullName evidence="10">Dynein light chain roadblock</fullName>
    </recommendedName>
</protein>
<dbReference type="PANTHER" id="PTHR10779">
    <property type="entry name" value="DYNEIN LIGHT CHAIN ROADBLOCK"/>
    <property type="match status" value="1"/>
</dbReference>
<keyword evidence="4 10" id="KW-0963">Cytoplasm</keyword>
<gene>
    <name evidence="12" type="ORF">ADUPG1_008291</name>
</gene>
<accession>A0ABQ5KTX3</accession>
<sequence>MSTSDVEATIKRISSHPGVRGLIVQTNEGTVVRTTFDPESTKLYSSDVAQFAAVAKSAVRDLDPINDLSYVRVRSTSQEIICIPEKQYTIIVVCDAPEH</sequence>
<dbReference type="SMART" id="SM00960">
    <property type="entry name" value="Robl_LC7"/>
    <property type="match status" value="1"/>
</dbReference>
<keyword evidence="7 10" id="KW-0505">Motor protein</keyword>
<proteinExistence type="inferred from homology"/>
<dbReference type="Pfam" id="PF03259">
    <property type="entry name" value="Robl_LC7"/>
    <property type="match status" value="1"/>
</dbReference>
<evidence type="ECO:0000259" key="11">
    <source>
        <dbReference type="SMART" id="SM00960"/>
    </source>
</evidence>
<name>A0ABQ5KTX3_9EUKA</name>
<keyword evidence="13" id="KW-1185">Reference proteome</keyword>
<evidence type="ECO:0000256" key="10">
    <source>
        <dbReference type="PIRNR" id="PIRNR009998"/>
    </source>
</evidence>
<comment type="similarity">
    <text evidence="2 10">Belongs to the GAMAD family.</text>
</comment>
<keyword evidence="6 10" id="KW-0243">Dynein</keyword>
<comment type="caution">
    <text evidence="12">The sequence shown here is derived from an EMBL/GenBank/DDBJ whole genome shotgun (WGS) entry which is preliminary data.</text>
</comment>
<keyword evidence="8 10" id="KW-0206">Cytoskeleton</keyword>
<evidence type="ECO:0000256" key="9">
    <source>
        <dbReference type="ARBA" id="ARBA00025362"/>
    </source>
</evidence>
<dbReference type="SUPFAM" id="SSF103196">
    <property type="entry name" value="Roadblock/LC7 domain"/>
    <property type="match status" value="1"/>
</dbReference>
<dbReference type="InterPro" id="IPR016561">
    <property type="entry name" value="DYNLRB1/2"/>
</dbReference>
<evidence type="ECO:0000313" key="13">
    <source>
        <dbReference type="Proteomes" id="UP001057375"/>
    </source>
</evidence>
<evidence type="ECO:0000256" key="6">
    <source>
        <dbReference type="ARBA" id="ARBA00023017"/>
    </source>
</evidence>
<evidence type="ECO:0000313" key="12">
    <source>
        <dbReference type="EMBL" id="GKT35053.1"/>
    </source>
</evidence>
<dbReference type="InterPro" id="IPR004942">
    <property type="entry name" value="Roadblock/LAMTOR2_dom"/>
</dbReference>
<reference evidence="12" key="1">
    <citation type="submission" date="2022-03" db="EMBL/GenBank/DDBJ databases">
        <title>Draft genome sequence of Aduncisulcus paluster, a free-living microaerophilic Fornicata.</title>
        <authorList>
            <person name="Yuyama I."/>
            <person name="Kume K."/>
            <person name="Tamura T."/>
            <person name="Inagaki Y."/>
            <person name="Hashimoto T."/>
        </authorList>
    </citation>
    <scope>NUCLEOTIDE SEQUENCE</scope>
    <source>
        <strain evidence="12">NY0171</strain>
    </source>
</reference>
<keyword evidence="3 10" id="KW-0813">Transport</keyword>
<comment type="subcellular location">
    <subcellularLocation>
        <location evidence="1 10">Cytoplasm</location>
        <location evidence="1 10">Cytoskeleton</location>
    </subcellularLocation>
</comment>